<dbReference type="SUPFAM" id="SSF110296">
    <property type="entry name" value="Oligoxyloglucan reducing end-specific cellobiohydrolase"/>
    <property type="match status" value="1"/>
</dbReference>
<comment type="caution">
    <text evidence="2">The sequence shown here is derived from an EMBL/GenBank/DDBJ whole genome shotgun (WGS) entry which is preliminary data.</text>
</comment>
<dbReference type="NCBIfam" id="TIGR04183">
    <property type="entry name" value="Por_Secre_tail"/>
    <property type="match status" value="1"/>
</dbReference>
<dbReference type="Proteomes" id="UP000696931">
    <property type="component" value="Unassembled WGS sequence"/>
</dbReference>
<feature type="signal peptide" evidence="1">
    <location>
        <begin position="1"/>
        <end position="22"/>
    </location>
</feature>
<reference evidence="2" key="1">
    <citation type="submission" date="2020-07" db="EMBL/GenBank/DDBJ databases">
        <title>Huge and variable diversity of episymbiotic CPR bacteria and DPANN archaea in groundwater ecosystems.</title>
        <authorList>
            <person name="He C.Y."/>
            <person name="Keren R."/>
            <person name="Whittaker M."/>
            <person name="Farag I.F."/>
            <person name="Doudna J."/>
            <person name="Cate J.H.D."/>
            <person name="Banfield J.F."/>
        </authorList>
    </citation>
    <scope>NUCLEOTIDE SEQUENCE</scope>
    <source>
        <strain evidence="2">NC_groundwater_1813_Pr3_B-0.1um_71_17</strain>
    </source>
</reference>
<feature type="chain" id="PRO_5036998340" evidence="1">
    <location>
        <begin position="23"/>
        <end position="415"/>
    </location>
</feature>
<name>A0A933S9R5_UNCEI</name>
<dbReference type="AlphaFoldDB" id="A0A933S9R5"/>
<evidence type="ECO:0000313" key="3">
    <source>
        <dbReference type="Proteomes" id="UP000696931"/>
    </source>
</evidence>
<organism evidence="2 3">
    <name type="scientific">Eiseniibacteriota bacterium</name>
    <dbReference type="NCBI Taxonomy" id="2212470"/>
    <lineage>
        <taxon>Bacteria</taxon>
        <taxon>Candidatus Eiseniibacteriota</taxon>
    </lineage>
</organism>
<dbReference type="InterPro" id="IPR015943">
    <property type="entry name" value="WD40/YVTN_repeat-like_dom_sf"/>
</dbReference>
<gene>
    <name evidence="2" type="ORF">HZA61_03695</name>
</gene>
<dbReference type="EMBL" id="JACRIW010000031">
    <property type="protein sequence ID" value="MBI5168572.1"/>
    <property type="molecule type" value="Genomic_DNA"/>
</dbReference>
<dbReference type="Gene3D" id="2.130.10.10">
    <property type="entry name" value="YVTN repeat-like/Quinoprotein amine dehydrogenase"/>
    <property type="match status" value="1"/>
</dbReference>
<protein>
    <submittedName>
        <fullName evidence="2">T9SS type A sorting domain-containing protein</fullName>
    </submittedName>
</protein>
<dbReference type="PANTHER" id="PTHR47199">
    <property type="entry name" value="PHOTOSYSTEM II STABILITY/ASSEMBLY FACTOR HCF136, CHLOROPLASTIC"/>
    <property type="match status" value="1"/>
</dbReference>
<dbReference type="InterPro" id="IPR026444">
    <property type="entry name" value="Secre_tail"/>
</dbReference>
<accession>A0A933S9R5</accession>
<evidence type="ECO:0000256" key="1">
    <source>
        <dbReference type="SAM" id="SignalP"/>
    </source>
</evidence>
<evidence type="ECO:0000313" key="2">
    <source>
        <dbReference type="EMBL" id="MBI5168572.1"/>
    </source>
</evidence>
<keyword evidence="1" id="KW-0732">Signal</keyword>
<proteinExistence type="predicted"/>
<dbReference type="PANTHER" id="PTHR47199:SF2">
    <property type="entry name" value="PHOTOSYSTEM II STABILITY_ASSEMBLY FACTOR HCF136, CHLOROPLASTIC"/>
    <property type="match status" value="1"/>
</dbReference>
<sequence length="415" mass="42633">MNRSTVAACVLPLCLCSMLATATVARAADWNVIPSGTTSDLLAVLKSGIDGRIVGRGGYIGLANPTRTAWSPIATPTASDLYSVLSQSVGQVWIGSESGAVHVQLGGTWNSRPIPNSGENFVLVSNSSMAAFAGGSAGSIYYTFDGGSTWYGQASGTTYALHAGTEGFGWAWFVGDHGTIRHTRNGGATWFGQPSGTTANLYGFSRSGSTNLAVGAGGTILRSVDNGDTWTSVPSGTTATLRDVAWSMQDGNTLYAVGDGGTALKSSDQGLSWCVLATGSAAKLNNVLVPANLEVIAIGDHGVILRTTNGGGGCAVTGVEWNGEGAGVACRISGPTPSPVTGRGEFRFAPARSGAAQVELYDTNGRRAAVLFEGFVGAGESRAAFVNARTVAPGVYFVRVRGEGFDVRRKVVVAR</sequence>